<keyword evidence="1" id="KW-0732">Signal</keyword>
<reference evidence="2" key="1">
    <citation type="submission" date="2014-09" db="EMBL/GenBank/DDBJ databases">
        <authorList>
            <person name="Aslett A.Martin."/>
        </authorList>
    </citation>
    <scope>NUCLEOTIDE SEQUENCE</scope>
    <source>
        <strain evidence="2">ED321 Heterogonic</strain>
    </source>
</reference>
<dbReference type="WormBase" id="SRAE_X000118900">
    <property type="protein sequence ID" value="SRP03407"/>
    <property type="gene ID" value="WBGene00266755"/>
</dbReference>
<organism evidence="2">
    <name type="scientific">Strongyloides ratti</name>
    <name type="common">Parasitic roundworm</name>
    <dbReference type="NCBI Taxonomy" id="34506"/>
    <lineage>
        <taxon>Eukaryota</taxon>
        <taxon>Metazoa</taxon>
        <taxon>Ecdysozoa</taxon>
        <taxon>Nematoda</taxon>
        <taxon>Chromadorea</taxon>
        <taxon>Rhabditida</taxon>
        <taxon>Tylenchina</taxon>
        <taxon>Panagrolaimomorpha</taxon>
        <taxon>Strongyloidoidea</taxon>
        <taxon>Strongyloididae</taxon>
        <taxon>Strongyloides</taxon>
    </lineage>
</organism>
<dbReference type="EMBL" id="LN609396">
    <property type="protein sequence ID" value="CEF59441.1"/>
    <property type="molecule type" value="Genomic_DNA"/>
</dbReference>
<name>A0A090MN16_STRRB</name>
<feature type="signal peptide" evidence="1">
    <location>
        <begin position="1"/>
        <end position="26"/>
    </location>
</feature>
<accession>A0A090MN16</accession>
<proteinExistence type="predicted"/>
<dbReference type="AlphaFoldDB" id="A0A090MN16"/>
<dbReference type="WBParaSite" id="SRAE_X000118900.1">
    <property type="protein sequence ID" value="SRAE_X000118900.1"/>
    <property type="gene ID" value="WBGene00266755"/>
</dbReference>
<evidence type="ECO:0000313" key="3">
    <source>
        <dbReference type="Proteomes" id="UP000035682"/>
    </source>
</evidence>
<gene>
    <name evidence="2 4 5" type="ORF">SRAE_X000118900</name>
</gene>
<reference evidence="4" key="3">
    <citation type="submission" date="2020-12" db="UniProtKB">
        <authorList>
            <consortium name="WormBaseParasite"/>
        </authorList>
    </citation>
    <scope>IDENTIFICATION</scope>
</reference>
<keyword evidence="3" id="KW-1185">Reference proteome</keyword>
<evidence type="ECO:0000313" key="4">
    <source>
        <dbReference type="WBParaSite" id="SRAE_X000118900.1"/>
    </source>
</evidence>
<evidence type="ECO:0000313" key="5">
    <source>
        <dbReference type="WormBase" id="SRAE_X000118900"/>
    </source>
</evidence>
<feature type="chain" id="PRO_5015031264" evidence="1">
    <location>
        <begin position="27"/>
        <end position="108"/>
    </location>
</feature>
<reference evidence="3" key="2">
    <citation type="submission" date="2014-09" db="EMBL/GenBank/DDBJ databases">
        <authorList>
            <person name="Martin A.A."/>
        </authorList>
    </citation>
    <scope>NUCLEOTIDE SEQUENCE</scope>
    <source>
        <strain evidence="3">ED321</strain>
    </source>
</reference>
<dbReference type="Proteomes" id="UP000035682">
    <property type="component" value="Unplaced"/>
</dbReference>
<evidence type="ECO:0000256" key="1">
    <source>
        <dbReference type="SAM" id="SignalP"/>
    </source>
</evidence>
<evidence type="ECO:0000313" key="2">
    <source>
        <dbReference type="EMBL" id="CEF59441.1"/>
    </source>
</evidence>
<dbReference type="RefSeq" id="XP_024498652.1">
    <property type="nucleotide sequence ID" value="XM_024646152.1"/>
</dbReference>
<protein>
    <submittedName>
        <fullName evidence="2 4">Uncharacterized protein</fullName>
    </submittedName>
</protein>
<dbReference type="CTD" id="36384249"/>
<sequence length="108" mass="12534">MFIIRYYSFLFICVLLSFNINEKILAASFKRNFVISTYRNGEYLNSLPGQGYMTYELQDYGIPIVDNSGLNSYGMRKKYDRNCFFSPVQCMTSFSNSPLDVQVGWGRV</sequence>
<dbReference type="OrthoDB" id="5817658at2759"/>
<dbReference type="GeneID" id="36384249"/>